<dbReference type="GO" id="GO:0016020">
    <property type="term" value="C:membrane"/>
    <property type="evidence" value="ECO:0007669"/>
    <property type="project" value="UniProtKB-SubCell"/>
</dbReference>
<keyword evidence="3 6" id="KW-0812">Transmembrane</keyword>
<dbReference type="InterPro" id="IPR037185">
    <property type="entry name" value="EmrE-like"/>
</dbReference>
<dbReference type="Gene3D" id="1.10.3730.20">
    <property type="match status" value="1"/>
</dbReference>
<comment type="caution">
    <text evidence="7">The sequence shown here is derived from an EMBL/GenBank/DDBJ whole genome shotgun (WGS) entry which is preliminary data.</text>
</comment>
<keyword evidence="8" id="KW-1185">Reference proteome</keyword>
<evidence type="ECO:0000256" key="4">
    <source>
        <dbReference type="ARBA" id="ARBA00022989"/>
    </source>
</evidence>
<keyword evidence="5 6" id="KW-0472">Membrane</keyword>
<dbReference type="SUPFAM" id="SSF103481">
    <property type="entry name" value="Multidrug resistance efflux transporter EmrE"/>
    <property type="match status" value="1"/>
</dbReference>
<accession>A0A2B4RPM6</accession>
<dbReference type="AlphaFoldDB" id="A0A2B4RPM6"/>
<reference evidence="8" key="1">
    <citation type="journal article" date="2017" name="bioRxiv">
        <title>Comparative analysis of the genomes of Stylophora pistillata and Acropora digitifera provides evidence for extensive differences between species of corals.</title>
        <authorList>
            <person name="Voolstra C.R."/>
            <person name="Li Y."/>
            <person name="Liew Y.J."/>
            <person name="Baumgarten S."/>
            <person name="Zoccola D."/>
            <person name="Flot J.-F."/>
            <person name="Tambutte S."/>
            <person name="Allemand D."/>
            <person name="Aranda M."/>
        </authorList>
    </citation>
    <scope>NUCLEOTIDE SEQUENCE [LARGE SCALE GENOMIC DNA]</scope>
</reference>
<dbReference type="OrthoDB" id="43458at2759"/>
<evidence type="ECO:0000256" key="2">
    <source>
        <dbReference type="ARBA" id="ARBA00005977"/>
    </source>
</evidence>
<organism evidence="7 8">
    <name type="scientific">Stylophora pistillata</name>
    <name type="common">Smooth cauliflower coral</name>
    <dbReference type="NCBI Taxonomy" id="50429"/>
    <lineage>
        <taxon>Eukaryota</taxon>
        <taxon>Metazoa</taxon>
        <taxon>Cnidaria</taxon>
        <taxon>Anthozoa</taxon>
        <taxon>Hexacorallia</taxon>
        <taxon>Scleractinia</taxon>
        <taxon>Astrocoeniina</taxon>
        <taxon>Pocilloporidae</taxon>
        <taxon>Stylophora</taxon>
    </lineage>
</organism>
<feature type="transmembrane region" description="Helical" evidence="6">
    <location>
        <begin position="439"/>
        <end position="459"/>
    </location>
</feature>
<sequence>MLAKRLCTELVDPVVIEPILGNRLIPLNKGDGEVQPIRVGEVVRRIIAKCVTRLTKQDIIKASRSLQLCAHLKSGAEGAIHAMQATYATNTYRAPAHLFVTGSKELKSTEGTTQGDPLAMSFYAKRLQPLITHLNLSSNAKQCWYADNATGAVWLEELREWCDGLNEMGPSLGYYPNAKKCWLVTKPEKENEAMEVFGDKAIKISTQSQKHLGAVLGSRTYLEEYVKGRDAILATEKDASSWLTVIPLKDMNFTLNKREFRDAVHLRYDWHIADTPSTCICEDTFTVDYAMVCKQGGFIIQRHNELHDLEADVLNIVCHDGQVEPILQEIMGEVLTRANAFWLYIVSLLWGSTNPLIRKGSKGIEDIHRPSRIGQFFAEVLFLLSNWKYLIPFLLNQSGSVVYYLTLASADLSVAVPVTNSLTMIITTLTGRLLGEDNINAGTFLGMMLVVCGVSICVMDKTL</sequence>
<evidence type="ECO:0000256" key="3">
    <source>
        <dbReference type="ARBA" id="ARBA00022692"/>
    </source>
</evidence>
<comment type="subcellular location">
    <subcellularLocation>
        <location evidence="1">Membrane</location>
        <topology evidence="1">Multi-pass membrane protein</topology>
    </subcellularLocation>
</comment>
<gene>
    <name evidence="7" type="ORF">AWC38_SpisGene15155</name>
</gene>
<protein>
    <submittedName>
        <fullName evidence="7">Transmembrane protein 234-like</fullName>
    </submittedName>
</protein>
<evidence type="ECO:0000256" key="1">
    <source>
        <dbReference type="ARBA" id="ARBA00004141"/>
    </source>
</evidence>
<dbReference type="InterPro" id="IPR018908">
    <property type="entry name" value="TMEM234"/>
</dbReference>
<dbReference type="PANTHER" id="PTHR28668">
    <property type="entry name" value="TRANSMEMBRANE PROTEIN 234"/>
    <property type="match status" value="1"/>
</dbReference>
<proteinExistence type="inferred from homology"/>
<evidence type="ECO:0000256" key="5">
    <source>
        <dbReference type="ARBA" id="ARBA00023136"/>
    </source>
</evidence>
<dbReference type="EMBL" id="LSMT01000319">
    <property type="protein sequence ID" value="PFX20374.1"/>
    <property type="molecule type" value="Genomic_DNA"/>
</dbReference>
<evidence type="ECO:0000313" key="7">
    <source>
        <dbReference type="EMBL" id="PFX20374.1"/>
    </source>
</evidence>
<keyword evidence="4 6" id="KW-1133">Transmembrane helix</keyword>
<dbReference type="Proteomes" id="UP000225706">
    <property type="component" value="Unassembled WGS sequence"/>
</dbReference>
<evidence type="ECO:0000256" key="6">
    <source>
        <dbReference type="SAM" id="Phobius"/>
    </source>
</evidence>
<evidence type="ECO:0000313" key="8">
    <source>
        <dbReference type="Proteomes" id="UP000225706"/>
    </source>
</evidence>
<name>A0A2B4RPM6_STYPI</name>
<comment type="similarity">
    <text evidence="2">Belongs to the TMEM234 family.</text>
</comment>
<dbReference type="Pfam" id="PF10639">
    <property type="entry name" value="TMEM234"/>
    <property type="match status" value="1"/>
</dbReference>
<dbReference type="PANTHER" id="PTHR28668:SF1">
    <property type="entry name" value="TRANSMEMBRANE PROTEIN 234"/>
    <property type="match status" value="1"/>
</dbReference>